<dbReference type="AlphaFoldDB" id="A0A8J8TE17"/>
<comment type="caution">
    <text evidence="1">The sequence shown here is derived from an EMBL/GenBank/DDBJ whole genome shotgun (WGS) entry which is preliminary data.</text>
</comment>
<organism evidence="1 2">
    <name type="scientific">Candidatus Methanomassiliicoccus intestinalis</name>
    <dbReference type="NCBI Taxonomy" id="1406512"/>
    <lineage>
        <taxon>Archaea</taxon>
        <taxon>Methanobacteriati</taxon>
        <taxon>Thermoplasmatota</taxon>
        <taxon>Thermoplasmata</taxon>
        <taxon>Methanomassiliicoccales</taxon>
        <taxon>Methanomassiliicoccaceae</taxon>
        <taxon>Methanomassiliicoccus</taxon>
    </lineage>
</organism>
<evidence type="ECO:0000313" key="2">
    <source>
        <dbReference type="Proteomes" id="UP000752814"/>
    </source>
</evidence>
<proteinExistence type="predicted"/>
<evidence type="ECO:0000313" key="1">
    <source>
        <dbReference type="EMBL" id="TQS84398.1"/>
    </source>
</evidence>
<reference evidence="1" key="1">
    <citation type="submission" date="2016-03" db="EMBL/GenBank/DDBJ databases">
        <authorList>
            <person name="Borrel G."/>
            <person name="Mccann A."/>
            <person name="O'Toole P.W."/>
        </authorList>
    </citation>
    <scope>NUCLEOTIDE SEQUENCE</scope>
    <source>
        <strain evidence="1">183</strain>
    </source>
</reference>
<name>A0A8J8TE17_9ARCH</name>
<accession>A0A8J8TE17</accession>
<dbReference type="Proteomes" id="UP000752814">
    <property type="component" value="Unassembled WGS sequence"/>
</dbReference>
<protein>
    <submittedName>
        <fullName evidence="1">Uncharacterized protein</fullName>
    </submittedName>
</protein>
<sequence>MKKIILAVAIIAVFAMVTAPLGIAHINSVGTNNDLQIDPVSSEIATSQIDNLSKIAIVNIYSTDTDIKQIVEDISPNEILAIDSSTLSEFSINEGATVKEALYNGIPLVISGDSTSLMTIKGMSLVMNENADATAVYCDPVTKVIYYLSVESENNAEEIATEWIQSKMNETSGLSADSYGDVVVSEGWRYCQDTTKLNVSTVYEKLGEGNGKKFYAVKYGLQSVPTTDYRTADMTISCDVKHLNSIQDLISYAPTTTSGTSSVSVSLSLSASDSGVSGGVSKSWGYSVQDVMVNDRSDLSTDHFETFHDIDEDKNIGTVTYMINPGMLVSVSAGSQYYSEDNYQITQRIPYNHTWVWDPYYSYPVFDMSLRVLLDA</sequence>
<gene>
    <name evidence="1" type="ORF">A3207_06090</name>
</gene>
<dbReference type="RefSeq" id="WP_400195366.1">
    <property type="nucleotide sequence ID" value="NZ_CAYAYJ010000012.1"/>
</dbReference>
<dbReference type="EMBL" id="LVVT01000002">
    <property type="protein sequence ID" value="TQS84398.1"/>
    <property type="molecule type" value="Genomic_DNA"/>
</dbReference>